<evidence type="ECO:0000256" key="5">
    <source>
        <dbReference type="ARBA" id="ARBA00022833"/>
    </source>
</evidence>
<dbReference type="GO" id="GO:0000785">
    <property type="term" value="C:chromatin"/>
    <property type="evidence" value="ECO:0007669"/>
    <property type="project" value="TreeGrafter"/>
</dbReference>
<dbReference type="GO" id="GO:0005634">
    <property type="term" value="C:nucleus"/>
    <property type="evidence" value="ECO:0007669"/>
    <property type="project" value="UniProtKB-SubCell"/>
</dbReference>
<dbReference type="GO" id="GO:0008270">
    <property type="term" value="F:zinc ion binding"/>
    <property type="evidence" value="ECO:0007669"/>
    <property type="project" value="UniProtKB-KW"/>
</dbReference>
<dbReference type="SUPFAM" id="SSF57667">
    <property type="entry name" value="beta-beta-alpha zinc fingers"/>
    <property type="match status" value="1"/>
</dbReference>
<dbReference type="InterPro" id="IPR013087">
    <property type="entry name" value="Znf_C2H2_type"/>
</dbReference>
<keyword evidence="2" id="KW-0479">Metal-binding</keyword>
<evidence type="ECO:0000313" key="10">
    <source>
        <dbReference type="EMBL" id="KZM19027.1"/>
    </source>
</evidence>
<feature type="compositionally biased region" description="Polar residues" evidence="8">
    <location>
        <begin position="63"/>
        <end position="76"/>
    </location>
</feature>
<sequence length="960" mass="106613">MSELETSGRPSALTIEQQQQPRDTSASAAHVPKNRRRKRSSTISNSLTADTNTTFSRRHSETTNEITTRPNPGSSLFAQRSTISPHITSVMSTVNYTKTGRVSKAKKGVKVHDCECGRSYTRAEHLRRHQRNHAQEGAMFCKHPDCGKTFYRTDLLQRHEERHSEVGNASRQPSLCSSEHSVSTSPRSMPAALPTGPLQPTLTYHPQQVLSSHPEVTAFSRYNPNLFRTPQLPRTPKIAPSNPSSHVFRSSPSFKTPPKPSDLEHQNLAFSTRHSISGPILADEGMNTRGHWHDSLAPSPYSCSSGYTSPVPEYNHTYATPPYGSGMLRTRASSNASFIGPWGHDSQSPISDVSNFQYSWPPEKNLIASSLSYVPVSYPPVGMPLPASLGPLGHYEHFCANNVAQIDHDESIELFPEGQYGMSPTAHIYQFEQYLNNYWRLFDPAFPIIHRPTFASLEAPPMLYAAMIAIGAQHSNNVCDRQVAAKLHKTCVKLLDNRDRSNSTRYDRLCDYQTIFLVEVFAQYCAQRCAKTLSPRFMTILKLLEIRSLHPSTILGLTSLVPTPADKVQDRWTQWAELSARQHLILSCHILEYQQFMLLARDCGLSLQIGGNDLPFPAHRSLWDATSPHIWTIATRQHLDSPATVLEALSNPVFGRYDTFRSAVLIVARYTPCSASTSGTDSDIESILDDSPPTIFRLQSAKLARLVPMRALLAVSGEAWILGQKVTSEPEFSALRITLQAWVEQLWSCAIDKYSQPTAEALRLSICILKQSLESREPFAWGIGNQMSLFLAALVVWATTVAASSRLASSLSSQQSKSLLASHVSMVAMMQPTVVSYATNHPTYLEPIHHFSEPSQDIQIMSNVPEGRAFLTDPEVLWNTSRFLTSAVEDITALNDASCHSGCASLLLWVKSVLRGAPVNNVESTAIDVGTNEDLHGELSHVIVDQIERMLNHGWEGWGI</sequence>
<organism evidence="10 11">
    <name type="scientific">Didymella rabiei</name>
    <name type="common">Chickpea ascochyta blight fungus</name>
    <name type="synonym">Mycosphaerella rabiei</name>
    <dbReference type="NCBI Taxonomy" id="5454"/>
    <lineage>
        <taxon>Eukaryota</taxon>
        <taxon>Fungi</taxon>
        <taxon>Dikarya</taxon>
        <taxon>Ascomycota</taxon>
        <taxon>Pezizomycotina</taxon>
        <taxon>Dothideomycetes</taxon>
        <taxon>Pleosporomycetidae</taxon>
        <taxon>Pleosporales</taxon>
        <taxon>Pleosporineae</taxon>
        <taxon>Didymellaceae</taxon>
        <taxon>Ascochyta</taxon>
    </lineage>
</organism>
<feature type="compositionally biased region" description="Polar residues" evidence="8">
    <location>
        <begin position="167"/>
        <end position="187"/>
    </location>
</feature>
<dbReference type="GO" id="GO:0000978">
    <property type="term" value="F:RNA polymerase II cis-regulatory region sequence-specific DNA binding"/>
    <property type="evidence" value="ECO:0007669"/>
    <property type="project" value="InterPro"/>
</dbReference>
<keyword evidence="11" id="KW-1185">Reference proteome</keyword>
<evidence type="ECO:0000256" key="6">
    <source>
        <dbReference type="ARBA" id="ARBA00023242"/>
    </source>
</evidence>
<dbReference type="Proteomes" id="UP000076837">
    <property type="component" value="Unassembled WGS sequence"/>
</dbReference>
<dbReference type="GO" id="GO:0000981">
    <property type="term" value="F:DNA-binding transcription factor activity, RNA polymerase II-specific"/>
    <property type="evidence" value="ECO:0007669"/>
    <property type="project" value="InterPro"/>
</dbReference>
<keyword evidence="3" id="KW-0677">Repeat</keyword>
<feature type="domain" description="C2H2-type" evidence="9">
    <location>
        <begin position="139"/>
        <end position="164"/>
    </location>
</feature>
<evidence type="ECO:0000256" key="3">
    <source>
        <dbReference type="ARBA" id="ARBA00022737"/>
    </source>
</evidence>
<dbReference type="GO" id="GO:0006351">
    <property type="term" value="P:DNA-templated transcription"/>
    <property type="evidence" value="ECO:0007669"/>
    <property type="project" value="InterPro"/>
</dbReference>
<dbReference type="Gene3D" id="3.30.160.60">
    <property type="entry name" value="Classic Zinc Finger"/>
    <property type="match status" value="1"/>
</dbReference>
<evidence type="ECO:0000256" key="8">
    <source>
        <dbReference type="SAM" id="MobiDB-lite"/>
    </source>
</evidence>
<evidence type="ECO:0000259" key="9">
    <source>
        <dbReference type="PROSITE" id="PS50157"/>
    </source>
</evidence>
<dbReference type="Pfam" id="PF00096">
    <property type="entry name" value="zf-C2H2"/>
    <property type="match status" value="1"/>
</dbReference>
<evidence type="ECO:0000256" key="4">
    <source>
        <dbReference type="ARBA" id="ARBA00022771"/>
    </source>
</evidence>
<dbReference type="InterPro" id="IPR007219">
    <property type="entry name" value="XnlR_reg_dom"/>
</dbReference>
<proteinExistence type="predicted"/>
<feature type="region of interest" description="Disordered" evidence="8">
    <location>
        <begin position="1"/>
        <end position="76"/>
    </location>
</feature>
<dbReference type="PROSITE" id="PS50157">
    <property type="entry name" value="ZINC_FINGER_C2H2_2"/>
    <property type="match status" value="2"/>
</dbReference>
<keyword evidence="4 7" id="KW-0863">Zinc-finger</keyword>
<gene>
    <name evidence="10" type="ORF">ST47_g9872</name>
</gene>
<name>A0A162WH97_DIDRA</name>
<feature type="compositionally biased region" description="Polar residues" evidence="8">
    <location>
        <begin position="41"/>
        <end position="55"/>
    </location>
</feature>
<evidence type="ECO:0000256" key="2">
    <source>
        <dbReference type="ARBA" id="ARBA00022723"/>
    </source>
</evidence>
<evidence type="ECO:0000256" key="7">
    <source>
        <dbReference type="PROSITE-ProRule" id="PRU00042"/>
    </source>
</evidence>
<feature type="domain" description="C2H2-type" evidence="9">
    <location>
        <begin position="112"/>
        <end position="138"/>
    </location>
</feature>
<dbReference type="InterPro" id="IPR051059">
    <property type="entry name" value="VerF-like"/>
</dbReference>
<evidence type="ECO:0000313" key="11">
    <source>
        <dbReference type="Proteomes" id="UP000076837"/>
    </source>
</evidence>
<comment type="subcellular location">
    <subcellularLocation>
        <location evidence="1">Nucleus</location>
    </subcellularLocation>
</comment>
<dbReference type="AlphaFoldDB" id="A0A162WH97"/>
<feature type="region of interest" description="Disordered" evidence="8">
    <location>
        <begin position="161"/>
        <end position="202"/>
    </location>
</feature>
<dbReference type="Pfam" id="PF04082">
    <property type="entry name" value="Fungal_trans"/>
    <property type="match status" value="1"/>
</dbReference>
<feature type="compositionally biased region" description="Polar residues" evidence="8">
    <location>
        <begin position="1"/>
        <end position="27"/>
    </location>
</feature>
<reference evidence="10 11" key="1">
    <citation type="journal article" date="2016" name="Sci. Rep.">
        <title>Draft genome sequencing and secretome analysis of fungal phytopathogen Ascochyta rabiei provides insight into the necrotrophic effector repertoire.</title>
        <authorList>
            <person name="Verma S."/>
            <person name="Gazara R.K."/>
            <person name="Nizam S."/>
            <person name="Parween S."/>
            <person name="Chattopadhyay D."/>
            <person name="Verma P.K."/>
        </authorList>
    </citation>
    <scope>NUCLEOTIDE SEQUENCE [LARGE SCALE GENOMIC DNA]</scope>
    <source>
        <strain evidence="10 11">ArDII</strain>
    </source>
</reference>
<dbReference type="CDD" id="cd12148">
    <property type="entry name" value="fungal_TF_MHR"/>
    <property type="match status" value="1"/>
</dbReference>
<dbReference type="InterPro" id="IPR036236">
    <property type="entry name" value="Znf_C2H2_sf"/>
</dbReference>
<dbReference type="PROSITE" id="PS00028">
    <property type="entry name" value="ZINC_FINGER_C2H2_1"/>
    <property type="match status" value="1"/>
</dbReference>
<evidence type="ECO:0000256" key="1">
    <source>
        <dbReference type="ARBA" id="ARBA00004123"/>
    </source>
</evidence>
<dbReference type="EMBL" id="JYNV01000309">
    <property type="protein sequence ID" value="KZM19027.1"/>
    <property type="molecule type" value="Genomic_DNA"/>
</dbReference>
<dbReference type="STRING" id="5454.A0A162WH97"/>
<keyword evidence="6" id="KW-0539">Nucleus</keyword>
<dbReference type="PANTHER" id="PTHR40626">
    <property type="entry name" value="MIP31509P"/>
    <property type="match status" value="1"/>
</dbReference>
<keyword evidence="5" id="KW-0862">Zinc</keyword>
<comment type="caution">
    <text evidence="10">The sequence shown here is derived from an EMBL/GenBank/DDBJ whole genome shotgun (WGS) entry which is preliminary data.</text>
</comment>
<accession>A0A162WH97</accession>
<dbReference type="SMART" id="SM00355">
    <property type="entry name" value="ZnF_C2H2"/>
    <property type="match status" value="2"/>
</dbReference>
<feature type="region of interest" description="Disordered" evidence="8">
    <location>
        <begin position="227"/>
        <end position="261"/>
    </location>
</feature>
<protein>
    <submittedName>
        <fullName evidence="10">DNA binding</fullName>
    </submittedName>
</protein>
<dbReference type="PANTHER" id="PTHR40626:SF30">
    <property type="entry name" value="FINGER DOMAIN PROTEIN, PUTATIVE (AFU_ORTHOLOGUE AFUA_4G13600)-RELATED"/>
    <property type="match status" value="1"/>
</dbReference>